<dbReference type="InterPro" id="IPR027417">
    <property type="entry name" value="P-loop_NTPase"/>
</dbReference>
<protein>
    <recommendedName>
        <fullName evidence="2">Protein RecA</fullName>
    </recommendedName>
</protein>
<keyword evidence="4" id="KW-0067">ATP-binding</keyword>
<dbReference type="GO" id="GO:0005524">
    <property type="term" value="F:ATP binding"/>
    <property type="evidence" value="ECO:0007669"/>
    <property type="project" value="UniProtKB-KW"/>
</dbReference>
<proteinExistence type="inferred from homology"/>
<dbReference type="GO" id="GO:0003697">
    <property type="term" value="F:single-stranded DNA binding"/>
    <property type="evidence" value="ECO:0007669"/>
    <property type="project" value="InterPro"/>
</dbReference>
<sequence length="526" mass="59231">MSQEVLLNGEQHENERPLTEYEQRQQQAMQVVYDLDDLDIFGSMVNKLAGGDVQIIQASTAFGRHISSDRGCASGSLALDFMLRGGFPNGRFHMIYGPSMAGKTTLSSRIMAMAQAFNRPVLHIDAEYAADIRYMKALGLDMNRPGYKYAQPTTGDGAFRMIKNVLSQWYDKYGVEGKGCSKPGPVIVIDSLKALTPEAFMNNDEKNPIALQARMFSLWIPAIKALVGKTNAVLIGINQVRQNPGAMFGNPETIPGGEALVFFADSILRLSRVGKAEETSWGVSMTMRINMKKMKHVNPGTVFDLQLVQGIGFDPTIDIWRMMELAGIGEGSRGWYTIRRYEGMPDLPTGLEYDKKYRFEELAVYMLPSQGEHFTSAPLYKWCFFLIQTGVIFDCIKVWEEEQKASGVIQDIGSTLTDFDFSVLLKRDDPNMKALENAKESDALRTSFRMDEFLPDEIEKRFVGQIVSCDIWENTAYSCRLERLLRPAAEDGVWKAEITWTEESEPYSENVDLGFVVYDEKKHGKL</sequence>
<dbReference type="InterPro" id="IPR013765">
    <property type="entry name" value="DNA_recomb/repair_RecA"/>
</dbReference>
<comment type="caution">
    <text evidence="7">The sequence shown here is derived from an EMBL/GenBank/DDBJ whole genome shotgun (WGS) entry which is preliminary data.</text>
</comment>
<evidence type="ECO:0000256" key="3">
    <source>
        <dbReference type="ARBA" id="ARBA00022741"/>
    </source>
</evidence>
<dbReference type="PANTHER" id="PTHR45900:SF1">
    <property type="entry name" value="MITOCHONDRIAL DNA REPAIR PROTEIN RECA HOMOLOG-RELATED"/>
    <property type="match status" value="1"/>
</dbReference>
<evidence type="ECO:0000259" key="6">
    <source>
        <dbReference type="PROSITE" id="PS50163"/>
    </source>
</evidence>
<dbReference type="Gene3D" id="3.40.50.300">
    <property type="entry name" value="P-loop containing nucleotide triphosphate hydrolases"/>
    <property type="match status" value="1"/>
</dbReference>
<dbReference type="Proteomes" id="UP000317663">
    <property type="component" value="Unassembled WGS sequence"/>
</dbReference>
<gene>
    <name evidence="7" type="ORF">EAH77_15195</name>
</gene>
<keyword evidence="8" id="KW-1185">Reference proteome</keyword>
<dbReference type="AlphaFoldDB" id="A0A502GF45"/>
<dbReference type="PANTHER" id="PTHR45900">
    <property type="entry name" value="RECA"/>
    <property type="match status" value="1"/>
</dbReference>
<feature type="domain" description="RecA family profile 2" evidence="6">
    <location>
        <begin position="245"/>
        <end position="318"/>
    </location>
</feature>
<dbReference type="SUPFAM" id="SSF52540">
    <property type="entry name" value="P-loop containing nucleoside triphosphate hydrolases"/>
    <property type="match status" value="1"/>
</dbReference>
<dbReference type="PROSITE" id="PS50163">
    <property type="entry name" value="RECA_3"/>
    <property type="match status" value="1"/>
</dbReference>
<evidence type="ECO:0000313" key="8">
    <source>
        <dbReference type="Proteomes" id="UP000317663"/>
    </source>
</evidence>
<dbReference type="GO" id="GO:0006310">
    <property type="term" value="P:DNA recombination"/>
    <property type="evidence" value="ECO:0007669"/>
    <property type="project" value="UniProtKB-KW"/>
</dbReference>
<dbReference type="EMBL" id="RCZD01000008">
    <property type="protein sequence ID" value="TPG59910.1"/>
    <property type="molecule type" value="Genomic_DNA"/>
</dbReference>
<evidence type="ECO:0000256" key="1">
    <source>
        <dbReference type="ARBA" id="ARBA00009391"/>
    </source>
</evidence>
<dbReference type="Pfam" id="PF00154">
    <property type="entry name" value="RecA_N"/>
    <property type="match status" value="1"/>
</dbReference>
<evidence type="ECO:0000256" key="5">
    <source>
        <dbReference type="ARBA" id="ARBA00023172"/>
    </source>
</evidence>
<evidence type="ECO:0000256" key="4">
    <source>
        <dbReference type="ARBA" id="ARBA00022840"/>
    </source>
</evidence>
<keyword evidence="5" id="KW-0233">DNA recombination</keyword>
<keyword evidence="3" id="KW-0547">Nucleotide-binding</keyword>
<dbReference type="InterPro" id="IPR049428">
    <property type="entry name" value="RecA-like_N"/>
</dbReference>
<organism evidence="7 8">
    <name type="scientific">Ewingella americana</name>
    <dbReference type="NCBI Taxonomy" id="41202"/>
    <lineage>
        <taxon>Bacteria</taxon>
        <taxon>Pseudomonadati</taxon>
        <taxon>Pseudomonadota</taxon>
        <taxon>Gammaproteobacteria</taxon>
        <taxon>Enterobacterales</taxon>
        <taxon>Yersiniaceae</taxon>
        <taxon>Ewingella</taxon>
    </lineage>
</organism>
<dbReference type="GO" id="GO:0005829">
    <property type="term" value="C:cytosol"/>
    <property type="evidence" value="ECO:0007669"/>
    <property type="project" value="TreeGrafter"/>
</dbReference>
<dbReference type="InterPro" id="IPR020587">
    <property type="entry name" value="RecA_monomer-monomer_interface"/>
</dbReference>
<dbReference type="OrthoDB" id="9776733at2"/>
<evidence type="ECO:0000256" key="2">
    <source>
        <dbReference type="ARBA" id="ARBA00015553"/>
    </source>
</evidence>
<dbReference type="GO" id="GO:0006281">
    <property type="term" value="P:DNA repair"/>
    <property type="evidence" value="ECO:0007669"/>
    <property type="project" value="InterPro"/>
</dbReference>
<accession>A0A502GF45</accession>
<name>A0A502GF45_9GAMM</name>
<reference evidence="7 8" key="1">
    <citation type="journal article" date="2019" name="Environ. Microbiol.">
        <title>Species interactions and distinct microbial communities in high Arctic permafrost affected cryosols are associated with the CH4 and CO2 gas fluxes.</title>
        <authorList>
            <person name="Altshuler I."/>
            <person name="Hamel J."/>
            <person name="Turney S."/>
            <person name="Magnuson E."/>
            <person name="Levesque R."/>
            <person name="Greer C."/>
            <person name="Whyte L.G."/>
        </authorList>
    </citation>
    <scope>NUCLEOTIDE SEQUENCE [LARGE SCALE GENOMIC DNA]</scope>
    <source>
        <strain evidence="7 8">E4</strain>
    </source>
</reference>
<dbReference type="GO" id="GO:0008094">
    <property type="term" value="F:ATP-dependent activity, acting on DNA"/>
    <property type="evidence" value="ECO:0007669"/>
    <property type="project" value="InterPro"/>
</dbReference>
<evidence type="ECO:0000313" key="7">
    <source>
        <dbReference type="EMBL" id="TPG59910.1"/>
    </source>
</evidence>
<comment type="similarity">
    <text evidence="1">Belongs to the RecA family.</text>
</comment>
<dbReference type="RefSeq" id="WP_140473639.1">
    <property type="nucleotide sequence ID" value="NZ_RCZD01000008.1"/>
</dbReference>